<evidence type="ECO:0000313" key="1">
    <source>
        <dbReference type="EMBL" id="HGH59789.1"/>
    </source>
</evidence>
<gene>
    <name evidence="1" type="ORF">ENV54_00670</name>
</gene>
<name>A0A7C4EQS1_9BACT</name>
<organism evidence="1">
    <name type="scientific">Desulfomonile tiedjei</name>
    <dbReference type="NCBI Taxonomy" id="2358"/>
    <lineage>
        <taxon>Bacteria</taxon>
        <taxon>Pseudomonadati</taxon>
        <taxon>Thermodesulfobacteriota</taxon>
        <taxon>Desulfomonilia</taxon>
        <taxon>Desulfomonilales</taxon>
        <taxon>Desulfomonilaceae</taxon>
        <taxon>Desulfomonile</taxon>
    </lineage>
</organism>
<accession>A0A7C4EQS1</accession>
<reference evidence="1" key="1">
    <citation type="journal article" date="2020" name="mSystems">
        <title>Genome- and Community-Level Interaction Insights into Carbon Utilization and Element Cycling Functions of Hydrothermarchaeota in Hydrothermal Sediment.</title>
        <authorList>
            <person name="Zhou Z."/>
            <person name="Liu Y."/>
            <person name="Xu W."/>
            <person name="Pan J."/>
            <person name="Luo Z.H."/>
            <person name="Li M."/>
        </authorList>
    </citation>
    <scope>NUCLEOTIDE SEQUENCE [LARGE SCALE GENOMIC DNA]</scope>
    <source>
        <strain evidence="1">SpSt-769</strain>
    </source>
</reference>
<proteinExistence type="predicted"/>
<dbReference type="EMBL" id="DTGT01000020">
    <property type="protein sequence ID" value="HGH59789.1"/>
    <property type="molecule type" value="Genomic_DNA"/>
</dbReference>
<comment type="caution">
    <text evidence="1">The sequence shown here is derived from an EMBL/GenBank/DDBJ whole genome shotgun (WGS) entry which is preliminary data.</text>
</comment>
<dbReference type="AlphaFoldDB" id="A0A7C4EQS1"/>
<protein>
    <recommendedName>
        <fullName evidence="2">DUF4177 domain-containing protein</fullName>
    </recommendedName>
</protein>
<sequence length="83" mass="9496">MKSFEYEITTHGAEEFRQIVYFCTEKGDCTLQDVQGHEVAILAEKLNQRGGDGWELVQIFFGKDGLMAFWKRQKETSDAASDD</sequence>
<evidence type="ECO:0008006" key="2">
    <source>
        <dbReference type="Google" id="ProtNLM"/>
    </source>
</evidence>